<reference evidence="4 5" key="1">
    <citation type="submission" date="2024-09" db="EMBL/GenBank/DDBJ databases">
        <authorList>
            <person name="Sun Q."/>
            <person name="Mori K."/>
        </authorList>
    </citation>
    <scope>NUCLEOTIDE SEQUENCE [LARGE SCALE GENOMIC DNA]</scope>
    <source>
        <strain evidence="4 5">TBRC 2205</strain>
    </source>
</reference>
<feature type="compositionally biased region" description="Basic and acidic residues" evidence="1">
    <location>
        <begin position="1"/>
        <end position="13"/>
    </location>
</feature>
<dbReference type="PANTHER" id="PTHR30163:SF8">
    <property type="entry name" value="LYTIC MUREIN TRANSGLYCOSYLASE"/>
    <property type="match status" value="1"/>
</dbReference>
<keyword evidence="4" id="KW-0808">Transferase</keyword>
<feature type="compositionally biased region" description="Low complexity" evidence="1">
    <location>
        <begin position="35"/>
        <end position="56"/>
    </location>
</feature>
<dbReference type="RefSeq" id="WP_377343845.1">
    <property type="nucleotide sequence ID" value="NZ_JBHLUE010000034.1"/>
</dbReference>
<dbReference type="EC" id="2.4.-.-" evidence="4"/>
<keyword evidence="2" id="KW-1133">Transmembrane helix</keyword>
<dbReference type="Proteomes" id="UP001589894">
    <property type="component" value="Unassembled WGS sequence"/>
</dbReference>
<protein>
    <submittedName>
        <fullName evidence="4">Lytic murein transglycosylase</fullName>
        <ecNumber evidence="4">2.4.-.-</ecNumber>
    </submittedName>
</protein>
<organism evidence="4 5">
    <name type="scientific">Plantactinospora siamensis</name>
    <dbReference type="NCBI Taxonomy" id="555372"/>
    <lineage>
        <taxon>Bacteria</taxon>
        <taxon>Bacillati</taxon>
        <taxon>Actinomycetota</taxon>
        <taxon>Actinomycetes</taxon>
        <taxon>Micromonosporales</taxon>
        <taxon>Micromonosporaceae</taxon>
        <taxon>Plantactinospora</taxon>
    </lineage>
</organism>
<evidence type="ECO:0000256" key="2">
    <source>
        <dbReference type="SAM" id="Phobius"/>
    </source>
</evidence>
<comment type="caution">
    <text evidence="4">The sequence shown here is derived from an EMBL/GenBank/DDBJ whole genome shotgun (WGS) entry which is preliminary data.</text>
</comment>
<dbReference type="PANTHER" id="PTHR30163">
    <property type="entry name" value="MEMBRANE-BOUND LYTIC MUREIN TRANSGLYCOSYLASE B"/>
    <property type="match status" value="1"/>
</dbReference>
<sequence>MVDGEQHRREAYRLRPAVPGQRRPADPAGPPAQLPPTTATTEPAGKSAAAAGSPTAPIEPAGESAATEPASMVEVPPTGAAATAATRSRRRVRFAHAVRRVPPGRAAILAGRQVRSWSRRPAGRVAVPATLLLIVVAATGAAGALVVPTALRSPRPVAADSPAPVATSAPADATTVPVIPAPTGPLPTTGAAVPPPGATGAPPAAHPAEALAGWARQTSAKVQVPVTALQAYGYAELVLGRTKPACGLTWTTLAAIGKVESDHGSANGSRLQPDGRVQPPIIGLPLDGQGGRQRIADTDGGTLDGDKQFDRALGPMQFIPSTWRTSGVDADNDGQADPQDLNDAALAAANYLCAQGRNLSIVEDWWAAILSYNEVQPYARQVYDAANQYGSASRA</sequence>
<dbReference type="InterPro" id="IPR043426">
    <property type="entry name" value="MltB-like"/>
</dbReference>
<dbReference type="InterPro" id="IPR023346">
    <property type="entry name" value="Lysozyme-like_dom_sf"/>
</dbReference>
<keyword evidence="4" id="KW-0328">Glycosyltransferase</keyword>
<name>A0ABV6P5N7_9ACTN</name>
<dbReference type="SUPFAM" id="SSF53955">
    <property type="entry name" value="Lysozyme-like"/>
    <property type="match status" value="1"/>
</dbReference>
<feature type="transmembrane region" description="Helical" evidence="2">
    <location>
        <begin position="125"/>
        <end position="147"/>
    </location>
</feature>
<feature type="compositionally biased region" description="Low complexity" evidence="1">
    <location>
        <begin position="75"/>
        <end position="86"/>
    </location>
</feature>
<feature type="domain" description="Transglycosylase SLT" evidence="3">
    <location>
        <begin position="312"/>
        <end position="356"/>
    </location>
</feature>
<evidence type="ECO:0000313" key="5">
    <source>
        <dbReference type="Proteomes" id="UP001589894"/>
    </source>
</evidence>
<dbReference type="InterPro" id="IPR031304">
    <property type="entry name" value="SLT_2"/>
</dbReference>
<evidence type="ECO:0000256" key="1">
    <source>
        <dbReference type="SAM" id="MobiDB-lite"/>
    </source>
</evidence>
<dbReference type="EMBL" id="JBHLUE010000034">
    <property type="protein sequence ID" value="MFC0568352.1"/>
    <property type="molecule type" value="Genomic_DNA"/>
</dbReference>
<keyword evidence="2" id="KW-0472">Membrane</keyword>
<dbReference type="GO" id="GO:0016757">
    <property type="term" value="F:glycosyltransferase activity"/>
    <property type="evidence" value="ECO:0007669"/>
    <property type="project" value="UniProtKB-KW"/>
</dbReference>
<accession>A0ABV6P5N7</accession>
<evidence type="ECO:0000313" key="4">
    <source>
        <dbReference type="EMBL" id="MFC0568352.1"/>
    </source>
</evidence>
<keyword evidence="5" id="KW-1185">Reference proteome</keyword>
<dbReference type="CDD" id="cd13399">
    <property type="entry name" value="Slt35-like"/>
    <property type="match status" value="1"/>
</dbReference>
<proteinExistence type="predicted"/>
<evidence type="ECO:0000259" key="3">
    <source>
        <dbReference type="Pfam" id="PF13406"/>
    </source>
</evidence>
<dbReference type="Pfam" id="PF13406">
    <property type="entry name" value="SLT_2"/>
    <property type="match status" value="1"/>
</dbReference>
<gene>
    <name evidence="4" type="ORF">ACFFHU_29960</name>
</gene>
<keyword evidence="2" id="KW-0812">Transmembrane</keyword>
<feature type="region of interest" description="Disordered" evidence="1">
    <location>
        <begin position="1"/>
        <end position="89"/>
    </location>
</feature>
<dbReference type="Gene3D" id="1.10.530.10">
    <property type="match status" value="1"/>
</dbReference>